<protein>
    <submittedName>
        <fullName evidence="3">Leucine Rich repeats (2 copies)</fullName>
    </submittedName>
</protein>
<keyword evidence="1" id="KW-0175">Coiled coil</keyword>
<feature type="coiled-coil region" evidence="1">
    <location>
        <begin position="31"/>
        <end position="90"/>
    </location>
</feature>
<reference evidence="3" key="1">
    <citation type="submission" date="2021-05" db="EMBL/GenBank/DDBJ databases">
        <title>A free-living protist that lacks canonical eukaryotic 1 DNA replication and segregation systems.</title>
        <authorList>
            <person name="Salas-Leiva D.E."/>
            <person name="Tromer E.C."/>
            <person name="Curtis B.A."/>
            <person name="Jerlstrom-Hultqvist J."/>
            <person name="Kolisko M."/>
            <person name="Yi Z."/>
            <person name="Salas-Leiva J.S."/>
            <person name="Gallot-Lavallee L."/>
            <person name="Kops G.J.P.L."/>
            <person name="Archibald J.M."/>
            <person name="Simpson A.G.B."/>
            <person name="Roger A.J."/>
        </authorList>
    </citation>
    <scope>NUCLEOTIDE SEQUENCE</scope>
    <source>
        <strain evidence="3">BICM</strain>
    </source>
</reference>
<evidence type="ECO:0000313" key="4">
    <source>
        <dbReference type="Proteomes" id="UP000717585"/>
    </source>
</evidence>
<evidence type="ECO:0000256" key="2">
    <source>
        <dbReference type="SAM" id="MobiDB-lite"/>
    </source>
</evidence>
<evidence type="ECO:0000256" key="1">
    <source>
        <dbReference type="SAM" id="Coils"/>
    </source>
</evidence>
<dbReference type="InterPro" id="IPR038835">
    <property type="entry name" value="Giardin_beta-like"/>
</dbReference>
<dbReference type="PANTHER" id="PTHR37027">
    <property type="entry name" value="KDE4"/>
    <property type="match status" value="1"/>
</dbReference>
<evidence type="ECO:0000313" key="3">
    <source>
        <dbReference type="EMBL" id="KAG9394854.1"/>
    </source>
</evidence>
<feature type="compositionally biased region" description="Polar residues" evidence="2">
    <location>
        <begin position="512"/>
        <end position="523"/>
    </location>
</feature>
<accession>A0A8J6E0B1</accession>
<dbReference type="OrthoDB" id="10254663at2759"/>
<dbReference type="Gene3D" id="3.80.10.10">
    <property type="entry name" value="Ribonuclease Inhibitor"/>
    <property type="match status" value="2"/>
</dbReference>
<comment type="caution">
    <text evidence="3">The sequence shown here is derived from an EMBL/GenBank/DDBJ whole genome shotgun (WGS) entry which is preliminary data.</text>
</comment>
<dbReference type="AlphaFoldDB" id="A0A8J6E0B1"/>
<feature type="compositionally biased region" description="Low complexity" evidence="2">
    <location>
        <begin position="536"/>
        <end position="549"/>
    </location>
</feature>
<feature type="coiled-coil region" evidence="1">
    <location>
        <begin position="172"/>
        <end position="242"/>
    </location>
</feature>
<gene>
    <name evidence="3" type="ORF">J8273_0061</name>
</gene>
<dbReference type="SUPFAM" id="SSF52075">
    <property type="entry name" value="Outer arm dynein light chain 1"/>
    <property type="match status" value="1"/>
</dbReference>
<feature type="compositionally biased region" description="Pro residues" evidence="2">
    <location>
        <begin position="550"/>
        <end position="566"/>
    </location>
</feature>
<sequence>MDLGMLESPAPSRMRMRQIADKLGSLQAGLEDEKQARRDAIEMKLRVLEEKLSKSTAAEETKMNSIKDAISRLLEEITQAKGVRESLDDRKTKELRQVESSVTYDLSTEKSTRKDGEGKILKAIDDRCFALRLELAKDKKAREESEESQTKKVNEEIGRLNELLETEHHDRTERYARMAKKLEDEVAALNETLATERKVREESEQTMFKMLEDVATRIQSDIAQEREDREGTEETLLRLLENTCSNVEAMRHPEDQRYLVVLLPAAPSATPNPLPPDIPQTKLSDRWLADPPMFSDDENEGLNVEQMMDDLLSLEKLQQITGKTDLSAVTTLSTMMNANMMTMSAVGDMLPNLEKLSMSRSIIYSVSSLGSSFNSLTHLYIDRCHTKDLDGVEFLPNLTHLLASENEIEDLQPICMCNSLTLLDLRSNRIADPETLTFLTMPPLKHVALANNPIQASLGDRYEQTVQDNIPADCHIDTLPFDELFLRQTRGAPRRPLTSARSMRVEDPREAPSSSLTQQQTMIVGSPARSLKAMRRAAQTPRTVTVTPTPNQPPPRIMTSPGPKPSGRPTRLDIKPPVGPFGVVGSAHTASPLARGRARMLADQ</sequence>
<feature type="region of interest" description="Disordered" evidence="2">
    <location>
        <begin position="490"/>
        <end position="604"/>
    </location>
</feature>
<organism evidence="3 4">
    <name type="scientific">Carpediemonas membranifera</name>
    <dbReference type="NCBI Taxonomy" id="201153"/>
    <lineage>
        <taxon>Eukaryota</taxon>
        <taxon>Metamonada</taxon>
        <taxon>Carpediemonas-like organisms</taxon>
        <taxon>Carpediemonas</taxon>
    </lineage>
</organism>
<keyword evidence="4" id="KW-1185">Reference proteome</keyword>
<name>A0A8J6E0B1_9EUKA</name>
<dbReference type="EMBL" id="JAHDYR010000012">
    <property type="protein sequence ID" value="KAG9394854.1"/>
    <property type="molecule type" value="Genomic_DNA"/>
</dbReference>
<proteinExistence type="predicted"/>
<dbReference type="InterPro" id="IPR032675">
    <property type="entry name" value="LRR_dom_sf"/>
</dbReference>
<dbReference type="InterPro" id="IPR001611">
    <property type="entry name" value="Leu-rich_rpt"/>
</dbReference>
<dbReference type="PANTHER" id="PTHR37027:SF2">
    <property type="entry name" value="CHROMOSOME UNDETERMINED SCAFFOLD_148, WHOLE GENOME SHOTGUN SEQUENCE"/>
    <property type="match status" value="1"/>
</dbReference>
<dbReference type="Proteomes" id="UP000717585">
    <property type="component" value="Unassembled WGS sequence"/>
</dbReference>
<dbReference type="PROSITE" id="PS51450">
    <property type="entry name" value="LRR"/>
    <property type="match status" value="1"/>
</dbReference>